<evidence type="ECO:0000256" key="1">
    <source>
        <dbReference type="SAM" id="MobiDB-lite"/>
    </source>
</evidence>
<dbReference type="PROSITE" id="PS50234">
    <property type="entry name" value="VWFA"/>
    <property type="match status" value="1"/>
</dbReference>
<dbReference type="EMBL" id="BNBT01000084">
    <property type="protein sequence ID" value="GHE74330.1"/>
    <property type="molecule type" value="Genomic_DNA"/>
</dbReference>
<name>A0A918ZX14_9ACTN</name>
<dbReference type="Gene3D" id="3.40.50.1460">
    <property type="match status" value="1"/>
</dbReference>
<evidence type="ECO:0000313" key="3">
    <source>
        <dbReference type="EMBL" id="GHE74330.1"/>
    </source>
</evidence>
<feature type="region of interest" description="Disordered" evidence="1">
    <location>
        <begin position="381"/>
        <end position="419"/>
    </location>
</feature>
<dbReference type="Gene3D" id="3.40.50.410">
    <property type="entry name" value="von Willebrand factor, type A domain"/>
    <property type="match status" value="1"/>
</dbReference>
<feature type="region of interest" description="Disordered" evidence="1">
    <location>
        <begin position="861"/>
        <end position="884"/>
    </location>
</feature>
<dbReference type="Pfam" id="PF13531">
    <property type="entry name" value="SBP_bac_11"/>
    <property type="match status" value="1"/>
</dbReference>
<protein>
    <recommendedName>
        <fullName evidence="2">VWFA domain-containing protein</fullName>
    </recommendedName>
</protein>
<dbReference type="SMART" id="SM00327">
    <property type="entry name" value="VWA"/>
    <property type="match status" value="1"/>
</dbReference>
<reference evidence="3" key="2">
    <citation type="submission" date="2020-09" db="EMBL/GenBank/DDBJ databases">
        <authorList>
            <person name="Sun Q."/>
            <person name="Ohkuma M."/>
        </authorList>
    </citation>
    <scope>NUCLEOTIDE SEQUENCE</scope>
    <source>
        <strain evidence="3">JCM 4784</strain>
    </source>
</reference>
<gene>
    <name evidence="3" type="ORF">GCM10018785_48170</name>
</gene>
<dbReference type="InterPro" id="IPR002035">
    <property type="entry name" value="VWF_A"/>
</dbReference>
<dbReference type="AlphaFoldDB" id="A0A918ZX14"/>
<keyword evidence="4" id="KW-1185">Reference proteome</keyword>
<dbReference type="SUPFAM" id="SSF53300">
    <property type="entry name" value="vWA-like"/>
    <property type="match status" value="1"/>
</dbReference>
<dbReference type="CDD" id="cd00198">
    <property type="entry name" value="vWFA"/>
    <property type="match status" value="1"/>
</dbReference>
<comment type="caution">
    <text evidence="3">The sequence shown here is derived from an EMBL/GenBank/DDBJ whole genome shotgun (WGS) entry which is preliminary data.</text>
</comment>
<dbReference type="RefSeq" id="WP_229925868.1">
    <property type="nucleotide sequence ID" value="NZ_BNBT01000084.1"/>
</dbReference>
<evidence type="ECO:0000313" key="4">
    <source>
        <dbReference type="Proteomes" id="UP000608024"/>
    </source>
</evidence>
<dbReference type="InterPro" id="IPR036465">
    <property type="entry name" value="vWFA_dom_sf"/>
</dbReference>
<feature type="domain" description="VWFA" evidence="2">
    <location>
        <begin position="683"/>
        <end position="868"/>
    </location>
</feature>
<proteinExistence type="predicted"/>
<accession>A0A918ZX14</accession>
<dbReference type="Proteomes" id="UP000608024">
    <property type="component" value="Unassembled WGS sequence"/>
</dbReference>
<evidence type="ECO:0000259" key="2">
    <source>
        <dbReference type="PROSITE" id="PS50234"/>
    </source>
</evidence>
<reference evidence="3" key="1">
    <citation type="journal article" date="2014" name="Int. J. Syst. Evol. Microbiol.">
        <title>Complete genome sequence of Corynebacterium casei LMG S-19264T (=DSM 44701T), isolated from a smear-ripened cheese.</title>
        <authorList>
            <consortium name="US DOE Joint Genome Institute (JGI-PGF)"/>
            <person name="Walter F."/>
            <person name="Albersmeier A."/>
            <person name="Kalinowski J."/>
            <person name="Ruckert C."/>
        </authorList>
    </citation>
    <scope>NUCLEOTIDE SEQUENCE</scope>
    <source>
        <strain evidence="3">JCM 4784</strain>
    </source>
</reference>
<dbReference type="SUPFAM" id="SSF53850">
    <property type="entry name" value="Periplasmic binding protein-like II"/>
    <property type="match status" value="1"/>
</dbReference>
<sequence length="884" mass="92581">MERYDPRGRVNRALLVGVSAYEYQAGEVEGGVLGDLEAVEKNLPLLRDALYAGGIFNEGAAEGSDEDEVVMCRPGGTEDLTEALVAAAGAATGLLLFYFAGHGAVPSGGEELWLQMPKARTIPGSADVFPGATRLTEVLAILANTRAQRVVVVLDCCFAGNGARVLEALEYRARRKFSLLMSVQAGHRIDAGDDATPTPFTEALARALREGTGGHGGDLTLEELGHLLREEFAERGLLTLRAEPWVPQLRRGDDGVDVVLASRGGTSPHLPSGWLTWEPSPPPWHRNAKVRRAAVTLVMAALLGTAGYLAADRSGEQGPCVAPQELRLLTDPDLESTVRDAAHAYLTSEANETADGCPRALVTVYAARAADAVTAFRDRTHAWQKPPGNITERGGADGADATPRPEPALDPQRDVGAQPDIWIPASGADVERAERTGAAGGSAAVAELGKPSAPLARSPMVLAVPRGRGEPAGEERKGELGRLVEAFRQRLPGGEVARTDPESADSGLLTTAALYASRKSTAVERSLARPGPPARTGQELLCELRQDRQADARTAALVPEYLLRAGVDCAARTRRPRVAAYPSDVPGLAPVFVKVTWDNAEGAKAARDDAVHDFRRWLAGSEGQRVFRGDGFWPARGEAAAVASPPGTGGGTLGTPDPAPATARADRMDEALTAYRRATGPGRVLFLLDSSGSMSDLWEGTGGAPALVEQSLPGLGAQDEYGIWAVASPDGAPRPYRALLPLGRRPSAAAQRVLDKAEVMDAQADPYAALGAALDDLDRRGKGADDRPQLIVFLTDDEDNGREGARGTLDDVLVSAEAKGVPVLMVSFTGGGCDRGTPDRRIADASGGSCLDASDDLAAGLRDEVARTGQGDAPAAAPEGGDGA</sequence>
<organism evidence="3 4">
    <name type="scientific">Streptomyces longispororuber</name>
    <dbReference type="NCBI Taxonomy" id="68230"/>
    <lineage>
        <taxon>Bacteria</taxon>
        <taxon>Bacillati</taxon>
        <taxon>Actinomycetota</taxon>
        <taxon>Actinomycetes</taxon>
        <taxon>Kitasatosporales</taxon>
        <taxon>Streptomycetaceae</taxon>
        <taxon>Streptomyces</taxon>
    </lineage>
</organism>
<feature type="compositionally biased region" description="Low complexity" evidence="1">
    <location>
        <begin position="869"/>
        <end position="884"/>
    </location>
</feature>